<dbReference type="InterPro" id="IPR001087">
    <property type="entry name" value="GDSL"/>
</dbReference>
<dbReference type="EMBL" id="JAXLQG010000005">
    <property type="protein sequence ID" value="KAK5539772.1"/>
    <property type="molecule type" value="Genomic_DNA"/>
</dbReference>
<dbReference type="InterPro" id="IPR051058">
    <property type="entry name" value="GDSL_Est/Lipase"/>
</dbReference>
<comment type="caution">
    <text evidence="4">The sequence shown here is derived from an EMBL/GenBank/DDBJ whole genome shotgun (WGS) entry which is preliminary data.</text>
</comment>
<dbReference type="InterPro" id="IPR036514">
    <property type="entry name" value="SGNH_hydro_sf"/>
</dbReference>
<accession>A0AAV9QDY0</accession>
<dbReference type="CDD" id="cd01846">
    <property type="entry name" value="fatty_acyltransferase_like"/>
    <property type="match status" value="1"/>
</dbReference>
<evidence type="ECO:0008006" key="6">
    <source>
        <dbReference type="Google" id="ProtNLM"/>
    </source>
</evidence>
<organism evidence="4 5">
    <name type="scientific">Vermiconidia calcicola</name>
    <dbReference type="NCBI Taxonomy" id="1690605"/>
    <lineage>
        <taxon>Eukaryota</taxon>
        <taxon>Fungi</taxon>
        <taxon>Dikarya</taxon>
        <taxon>Ascomycota</taxon>
        <taxon>Pezizomycotina</taxon>
        <taxon>Dothideomycetes</taxon>
        <taxon>Dothideomycetidae</taxon>
        <taxon>Mycosphaerellales</taxon>
        <taxon>Extremaceae</taxon>
        <taxon>Vermiconidia</taxon>
    </lineage>
</organism>
<sequence>MKFATFLMLTTSALARPSKPVSSWPGWSGIEQMFVFGDSYTTTGFNASTGPQPSPGNPLGNPKYPGYTSSNGPNWVDYLTVKYNDSLVLTYSLAYGGATVDAALVAQYLPTVLSLKEQVQTEFLPLYGTQQLASWKPDATLFAIFIGINDVGNSYAGTASGNTTIYDAVLSEYTSLVNQLYDSGARNFVFLNVPPVDRSPLTASSGPAAQALEASRIALFNSRIATLAANLAHADKQNAVFLYDTHTLFEEVLDNPQQFPQTAPYRNTTDYCLDYENGTAAMDTLNASCVYPVNEYFWLNSLHPTYPMHDLLSSKVAEELRGGRCM</sequence>
<dbReference type="PANTHER" id="PTHR45648">
    <property type="entry name" value="GDSL LIPASE/ACYLHYDROLASE FAMILY PROTEIN (AFU_ORTHOLOGUE AFUA_4G14700)"/>
    <property type="match status" value="1"/>
</dbReference>
<keyword evidence="1" id="KW-0378">Hydrolase</keyword>
<protein>
    <recommendedName>
        <fullName evidence="6">Carbohydrate esterase family 16 protein</fullName>
    </recommendedName>
</protein>
<evidence type="ECO:0000256" key="2">
    <source>
        <dbReference type="SAM" id="MobiDB-lite"/>
    </source>
</evidence>
<dbReference type="PANTHER" id="PTHR45648:SF85">
    <property type="entry name" value="A, PUTATIVE (AFU_ORTHOLOGUE AFUA_2G10760)-RELATED"/>
    <property type="match status" value="1"/>
</dbReference>
<feature type="chain" id="PRO_5043497006" description="Carbohydrate esterase family 16 protein" evidence="3">
    <location>
        <begin position="16"/>
        <end position="326"/>
    </location>
</feature>
<dbReference type="Gene3D" id="3.40.50.1110">
    <property type="entry name" value="SGNH hydrolase"/>
    <property type="match status" value="1"/>
</dbReference>
<dbReference type="Pfam" id="PF00657">
    <property type="entry name" value="Lipase_GDSL"/>
    <property type="match status" value="1"/>
</dbReference>
<keyword evidence="5" id="KW-1185">Reference proteome</keyword>
<feature type="signal peptide" evidence="3">
    <location>
        <begin position="1"/>
        <end position="15"/>
    </location>
</feature>
<dbReference type="GO" id="GO:0016788">
    <property type="term" value="F:hydrolase activity, acting on ester bonds"/>
    <property type="evidence" value="ECO:0007669"/>
    <property type="project" value="InterPro"/>
</dbReference>
<reference evidence="4 5" key="1">
    <citation type="submission" date="2023-06" db="EMBL/GenBank/DDBJ databases">
        <title>Black Yeasts Isolated from many extreme environments.</title>
        <authorList>
            <person name="Coleine C."/>
            <person name="Stajich J.E."/>
            <person name="Selbmann L."/>
        </authorList>
    </citation>
    <scope>NUCLEOTIDE SEQUENCE [LARGE SCALE GENOMIC DNA]</scope>
    <source>
        <strain evidence="4 5">CCFEE 5887</strain>
    </source>
</reference>
<proteinExistence type="predicted"/>
<gene>
    <name evidence="4" type="ORF">LTR25_003477</name>
</gene>
<evidence type="ECO:0000313" key="4">
    <source>
        <dbReference type="EMBL" id="KAK5539772.1"/>
    </source>
</evidence>
<evidence type="ECO:0000256" key="3">
    <source>
        <dbReference type="SAM" id="SignalP"/>
    </source>
</evidence>
<dbReference type="Proteomes" id="UP001345827">
    <property type="component" value="Unassembled WGS sequence"/>
</dbReference>
<keyword evidence="3" id="KW-0732">Signal</keyword>
<evidence type="ECO:0000256" key="1">
    <source>
        <dbReference type="ARBA" id="ARBA00022801"/>
    </source>
</evidence>
<name>A0AAV9QDY0_9PEZI</name>
<dbReference type="SUPFAM" id="SSF52266">
    <property type="entry name" value="SGNH hydrolase"/>
    <property type="match status" value="1"/>
</dbReference>
<dbReference type="AlphaFoldDB" id="A0AAV9QDY0"/>
<evidence type="ECO:0000313" key="5">
    <source>
        <dbReference type="Proteomes" id="UP001345827"/>
    </source>
</evidence>
<feature type="region of interest" description="Disordered" evidence="2">
    <location>
        <begin position="46"/>
        <end position="65"/>
    </location>
</feature>